<dbReference type="Proteomes" id="UP000092247">
    <property type="component" value="Unassembled WGS sequence"/>
</dbReference>
<gene>
    <name evidence="1" type="ORF">AYY17_05870</name>
</gene>
<dbReference type="RefSeq" id="WP_067424104.1">
    <property type="nucleotide sequence ID" value="NZ_LZEX01000023.1"/>
</dbReference>
<reference evidence="1 2" key="1">
    <citation type="submission" date="2016-06" db="EMBL/GenBank/DDBJ databases">
        <authorList>
            <person name="Kjaerup R.B."/>
            <person name="Dalgaard T.S."/>
            <person name="Juul-Madsen H.R."/>
        </authorList>
    </citation>
    <scope>NUCLEOTIDE SEQUENCE [LARGE SCALE GENOMIC DNA]</scope>
    <source>
        <strain evidence="1 2">GCSL-Mp3</strain>
    </source>
</reference>
<comment type="caution">
    <text evidence="1">The sequence shown here is derived from an EMBL/GenBank/DDBJ whole genome shotgun (WGS) entry which is preliminary data.</text>
</comment>
<proteinExistence type="predicted"/>
<protein>
    <recommendedName>
        <fullName evidence="3">(2Fe-2S) ferredoxin domain-containing protein</fullName>
    </recommendedName>
</protein>
<dbReference type="STRING" id="368603.AYY16_12505"/>
<sequence length="239" mass="26902">MGKSITLFLDTLQNAAFLSPDFRGALSERGFPADIACCSDSEMVLQQLAQQITDNTRHLLLLVFTGAEQSAEALMSLTSGLEQQITAQYPQLRVHRSLCVLTGADNTLNSKHAAELLTCLEKQSQSREPKAESNPNWEKTPPHRYHLFFCMGPRCVCRGAKSLLTQLRHQLAARNLFENEKGVLLTRSHCQYPCNQGPLVTVYPDNLWYRLTTPEEIHLFVSEQIEQGRPVPSLLVEHK</sequence>
<evidence type="ECO:0000313" key="1">
    <source>
        <dbReference type="EMBL" id="OBU05867.1"/>
    </source>
</evidence>
<dbReference type="Gene3D" id="3.40.30.10">
    <property type="entry name" value="Glutaredoxin"/>
    <property type="match status" value="1"/>
</dbReference>
<dbReference type="AlphaFoldDB" id="A0A1B8H9X6"/>
<evidence type="ECO:0008006" key="3">
    <source>
        <dbReference type="Google" id="ProtNLM"/>
    </source>
</evidence>
<organism evidence="1 2">
    <name type="scientific">Morganella psychrotolerans</name>
    <dbReference type="NCBI Taxonomy" id="368603"/>
    <lineage>
        <taxon>Bacteria</taxon>
        <taxon>Pseudomonadati</taxon>
        <taxon>Pseudomonadota</taxon>
        <taxon>Gammaproteobacteria</taxon>
        <taxon>Enterobacterales</taxon>
        <taxon>Morganellaceae</taxon>
        <taxon>Morganella</taxon>
    </lineage>
</organism>
<evidence type="ECO:0000313" key="2">
    <source>
        <dbReference type="Proteomes" id="UP000092247"/>
    </source>
</evidence>
<dbReference type="SUPFAM" id="SSF52833">
    <property type="entry name" value="Thioredoxin-like"/>
    <property type="match status" value="1"/>
</dbReference>
<dbReference type="CDD" id="cd02980">
    <property type="entry name" value="TRX_Fd_family"/>
    <property type="match status" value="1"/>
</dbReference>
<accession>A0A1B8H9X6</accession>
<dbReference type="EMBL" id="LZEX01000023">
    <property type="protein sequence ID" value="OBU05867.1"/>
    <property type="molecule type" value="Genomic_DNA"/>
</dbReference>
<name>A0A1B8H9X6_9GAMM</name>
<dbReference type="InterPro" id="IPR036249">
    <property type="entry name" value="Thioredoxin-like_sf"/>
</dbReference>